<reference evidence="9" key="1">
    <citation type="submission" date="2025-08" db="UniProtKB">
        <authorList>
            <consortium name="RefSeq"/>
        </authorList>
    </citation>
    <scope>IDENTIFICATION</scope>
    <source>
        <tissue evidence="9">Whole organism</tissue>
    </source>
</reference>
<sequence length="234" mass="25601">MVSCGMSCIKYLLFVFNLLFAISGITILAVGATILASQNNLQLITENYWSGAIVLIAVGFIVFLISFLGCCGAIRNSNVMVMSFAILLIIIFVLELTAAVAAYVLRADVHDMVQNGLNKTILSYNNNTQFKEGWNILQHDFECCGVNGPEDWKNVFKNTTLPDVCCPDKDVKESCTMGTTQHYTEGCLKKFENTIQNKALLAGGIALAVCFIQIIGVILACCLGKALRKDYETV</sequence>
<dbReference type="AlphaFoldDB" id="A0A6J1SKW1"/>
<dbReference type="InterPro" id="IPR000301">
    <property type="entry name" value="Tetraspanin_animals"/>
</dbReference>
<name>A0A6J1SKW1_FRAOC</name>
<dbReference type="PRINTS" id="PR00259">
    <property type="entry name" value="TMFOUR"/>
</dbReference>
<keyword evidence="5 7" id="KW-0472">Membrane</keyword>
<dbReference type="Gene3D" id="1.10.1450.10">
    <property type="entry name" value="Tetraspanin"/>
    <property type="match status" value="1"/>
</dbReference>
<accession>A0A6J1SKW1</accession>
<dbReference type="Pfam" id="PF00335">
    <property type="entry name" value="Tetraspanin"/>
    <property type="match status" value="1"/>
</dbReference>
<keyword evidence="3 7" id="KW-0812">Transmembrane</keyword>
<evidence type="ECO:0000256" key="6">
    <source>
        <dbReference type="PIRSR" id="PIRSR002419-1"/>
    </source>
</evidence>
<evidence type="ECO:0000256" key="2">
    <source>
        <dbReference type="ARBA" id="ARBA00006840"/>
    </source>
</evidence>
<feature type="transmembrane region" description="Helical" evidence="7">
    <location>
        <begin position="48"/>
        <end position="74"/>
    </location>
</feature>
<evidence type="ECO:0000313" key="9">
    <source>
        <dbReference type="RefSeq" id="XP_026279176.1"/>
    </source>
</evidence>
<dbReference type="RefSeq" id="XP_026279176.1">
    <property type="nucleotide sequence ID" value="XM_026423391.2"/>
</dbReference>
<feature type="transmembrane region" description="Helical" evidence="7">
    <location>
        <begin position="81"/>
        <end position="105"/>
    </location>
</feature>
<evidence type="ECO:0000256" key="7">
    <source>
        <dbReference type="RuleBase" id="RU361218"/>
    </source>
</evidence>
<dbReference type="SUPFAM" id="SSF48652">
    <property type="entry name" value="Tetraspanin"/>
    <property type="match status" value="1"/>
</dbReference>
<protein>
    <recommendedName>
        <fullName evidence="7">Tetraspanin</fullName>
    </recommendedName>
</protein>
<evidence type="ECO:0000256" key="3">
    <source>
        <dbReference type="ARBA" id="ARBA00022692"/>
    </source>
</evidence>
<feature type="transmembrane region" description="Helical" evidence="7">
    <location>
        <begin position="12"/>
        <end position="36"/>
    </location>
</feature>
<evidence type="ECO:0000256" key="1">
    <source>
        <dbReference type="ARBA" id="ARBA00004141"/>
    </source>
</evidence>
<comment type="subcellular location">
    <subcellularLocation>
        <location evidence="1 7">Membrane</location>
        <topology evidence="1 7">Multi-pass membrane protein</topology>
    </subcellularLocation>
</comment>
<dbReference type="GO" id="GO:0005886">
    <property type="term" value="C:plasma membrane"/>
    <property type="evidence" value="ECO:0007669"/>
    <property type="project" value="TreeGrafter"/>
</dbReference>
<evidence type="ECO:0000313" key="8">
    <source>
        <dbReference type="Proteomes" id="UP000504606"/>
    </source>
</evidence>
<dbReference type="PIRSF" id="PIRSF002419">
    <property type="entry name" value="Tetraspanin"/>
    <property type="match status" value="1"/>
</dbReference>
<proteinExistence type="inferred from homology"/>
<gene>
    <name evidence="9" type="primary">LOC113207037</name>
</gene>
<dbReference type="PANTHER" id="PTHR19282">
    <property type="entry name" value="TETRASPANIN"/>
    <property type="match status" value="1"/>
</dbReference>
<feature type="transmembrane region" description="Helical" evidence="7">
    <location>
        <begin position="199"/>
        <end position="223"/>
    </location>
</feature>
<evidence type="ECO:0000256" key="5">
    <source>
        <dbReference type="ARBA" id="ARBA00023136"/>
    </source>
</evidence>
<dbReference type="Proteomes" id="UP000504606">
    <property type="component" value="Unplaced"/>
</dbReference>
<keyword evidence="4 7" id="KW-1133">Transmembrane helix</keyword>
<organism evidence="8 9">
    <name type="scientific">Frankliniella occidentalis</name>
    <name type="common">Western flower thrips</name>
    <name type="synonym">Euthrips occidentalis</name>
    <dbReference type="NCBI Taxonomy" id="133901"/>
    <lineage>
        <taxon>Eukaryota</taxon>
        <taxon>Metazoa</taxon>
        <taxon>Ecdysozoa</taxon>
        <taxon>Arthropoda</taxon>
        <taxon>Hexapoda</taxon>
        <taxon>Insecta</taxon>
        <taxon>Pterygota</taxon>
        <taxon>Neoptera</taxon>
        <taxon>Paraneoptera</taxon>
        <taxon>Thysanoptera</taxon>
        <taxon>Terebrantia</taxon>
        <taxon>Thripoidea</taxon>
        <taxon>Thripidae</taxon>
        <taxon>Frankliniella</taxon>
    </lineage>
</organism>
<feature type="disulfide bond" evidence="6">
    <location>
        <begin position="144"/>
        <end position="166"/>
    </location>
</feature>
<keyword evidence="6" id="KW-1015">Disulfide bond</keyword>
<keyword evidence="8" id="KW-1185">Reference proteome</keyword>
<dbReference type="PANTHER" id="PTHR19282:SF456">
    <property type="entry name" value="CD63 MOLECULE"/>
    <property type="match status" value="1"/>
</dbReference>
<dbReference type="GeneID" id="113207037"/>
<evidence type="ECO:0000256" key="4">
    <source>
        <dbReference type="ARBA" id="ARBA00022989"/>
    </source>
</evidence>
<dbReference type="InterPro" id="IPR018499">
    <property type="entry name" value="Tetraspanin/Peripherin"/>
</dbReference>
<dbReference type="InterPro" id="IPR008952">
    <property type="entry name" value="Tetraspanin_EC2_sf"/>
</dbReference>
<dbReference type="CDD" id="cd03127">
    <property type="entry name" value="tetraspanin_LEL"/>
    <property type="match status" value="1"/>
</dbReference>
<feature type="disulfide bond" evidence="6">
    <location>
        <begin position="143"/>
        <end position="187"/>
    </location>
</feature>
<comment type="similarity">
    <text evidence="2 7">Belongs to the tetraspanin (TM4SF) family.</text>
</comment>
<dbReference type="OrthoDB" id="10033535at2759"/>
<dbReference type="KEGG" id="foc:113207037"/>